<gene>
    <name evidence="2" type="ORF">PHISCL_08991</name>
</gene>
<sequence>MTSTSFRDSVNSLGWSRRDPDVPVNTSSPSSPFLSRLQSLNPFGGGGGYVQLPTHESPGAPLPAASRREEEDSFLACDRDSVPASGGVSRAEPLWRQI</sequence>
<proteinExistence type="predicted"/>
<feature type="compositionally biased region" description="Polar residues" evidence="1">
    <location>
        <begin position="24"/>
        <end position="41"/>
    </location>
</feature>
<keyword evidence="3" id="KW-1185">Reference proteome</keyword>
<dbReference type="OrthoDB" id="660759at2759"/>
<evidence type="ECO:0000256" key="1">
    <source>
        <dbReference type="SAM" id="MobiDB-lite"/>
    </source>
</evidence>
<accession>A0A3A2Z6H2</accession>
<comment type="caution">
    <text evidence="2">The sequence shown here is derived from an EMBL/GenBank/DDBJ whole genome shotgun (WGS) entry which is preliminary data.</text>
</comment>
<name>A0A3A2Z6H2_9EURO</name>
<evidence type="ECO:0000313" key="3">
    <source>
        <dbReference type="Proteomes" id="UP000266188"/>
    </source>
</evidence>
<dbReference type="STRING" id="2070753.A0A3A2Z6H2"/>
<dbReference type="AlphaFoldDB" id="A0A3A2Z6H2"/>
<evidence type="ECO:0000313" key="2">
    <source>
        <dbReference type="EMBL" id="RJE18669.1"/>
    </source>
</evidence>
<feature type="compositionally biased region" description="Polar residues" evidence="1">
    <location>
        <begin position="1"/>
        <end position="14"/>
    </location>
</feature>
<reference evidence="3" key="1">
    <citation type="submission" date="2017-02" db="EMBL/GenBank/DDBJ databases">
        <authorList>
            <person name="Tafer H."/>
            <person name="Lopandic K."/>
        </authorList>
    </citation>
    <scope>NUCLEOTIDE SEQUENCE [LARGE SCALE GENOMIC DNA]</scope>
    <source>
        <strain evidence="3">CBS 366.77</strain>
    </source>
</reference>
<protein>
    <submittedName>
        <fullName evidence="2">Uncharacterized protein</fullName>
    </submittedName>
</protein>
<dbReference type="Proteomes" id="UP000266188">
    <property type="component" value="Unassembled WGS sequence"/>
</dbReference>
<organism evidence="2 3">
    <name type="scientific">Aspergillus sclerotialis</name>
    <dbReference type="NCBI Taxonomy" id="2070753"/>
    <lineage>
        <taxon>Eukaryota</taxon>
        <taxon>Fungi</taxon>
        <taxon>Dikarya</taxon>
        <taxon>Ascomycota</taxon>
        <taxon>Pezizomycotina</taxon>
        <taxon>Eurotiomycetes</taxon>
        <taxon>Eurotiomycetidae</taxon>
        <taxon>Eurotiales</taxon>
        <taxon>Aspergillaceae</taxon>
        <taxon>Aspergillus</taxon>
        <taxon>Aspergillus subgen. Polypaecilum</taxon>
    </lineage>
</organism>
<feature type="region of interest" description="Disordered" evidence="1">
    <location>
        <begin position="1"/>
        <end position="98"/>
    </location>
</feature>
<dbReference type="EMBL" id="MVGC01000511">
    <property type="protein sequence ID" value="RJE18669.1"/>
    <property type="molecule type" value="Genomic_DNA"/>
</dbReference>